<protein>
    <recommendedName>
        <fullName evidence="2">TonB-dependent receptor plug domain-containing protein</fullName>
    </recommendedName>
</protein>
<dbReference type="InterPro" id="IPR037066">
    <property type="entry name" value="Plug_dom_sf"/>
</dbReference>
<dbReference type="AlphaFoldDB" id="A0A382KI93"/>
<accession>A0A382KI93</accession>
<dbReference type="SUPFAM" id="SSF56935">
    <property type="entry name" value="Porins"/>
    <property type="match status" value="1"/>
</dbReference>
<evidence type="ECO:0008006" key="2">
    <source>
        <dbReference type="Google" id="ProtNLM"/>
    </source>
</evidence>
<dbReference type="EMBL" id="UINC01080312">
    <property type="protein sequence ID" value="SVC23133.1"/>
    <property type="molecule type" value="Genomic_DNA"/>
</dbReference>
<proteinExistence type="predicted"/>
<evidence type="ECO:0000313" key="1">
    <source>
        <dbReference type="EMBL" id="SVC23133.1"/>
    </source>
</evidence>
<dbReference type="Gene3D" id="2.170.130.10">
    <property type="entry name" value="TonB-dependent receptor, plug domain"/>
    <property type="match status" value="1"/>
</dbReference>
<reference evidence="1" key="1">
    <citation type="submission" date="2018-05" db="EMBL/GenBank/DDBJ databases">
        <authorList>
            <person name="Lanie J.A."/>
            <person name="Ng W.-L."/>
            <person name="Kazmierczak K.M."/>
            <person name="Andrzejewski T.M."/>
            <person name="Davidsen T.M."/>
            <person name="Wayne K.J."/>
            <person name="Tettelin H."/>
            <person name="Glass J.I."/>
            <person name="Rusch D."/>
            <person name="Podicherti R."/>
            <person name="Tsui H.-C.T."/>
            <person name="Winkler M.E."/>
        </authorList>
    </citation>
    <scope>NUCLEOTIDE SEQUENCE</scope>
</reference>
<sequence length="151" mass="16744">MIEKSGLFRVGDIFLLANKIRVNTLDGFTWFANINGLSSIQKQNWIILLDGQRLGLNTFNNVNINMLPINITQIDSVEIISVPQIYNGIFTNYGLIHIHTKSISNGKAMTFFQSAGNETGDPGPYIYTKYKSPNVEIVGSGTSIVLDMNTN</sequence>
<organism evidence="1">
    <name type="scientific">marine metagenome</name>
    <dbReference type="NCBI Taxonomy" id="408172"/>
    <lineage>
        <taxon>unclassified sequences</taxon>
        <taxon>metagenomes</taxon>
        <taxon>ecological metagenomes</taxon>
    </lineage>
</organism>
<feature type="non-terminal residue" evidence="1">
    <location>
        <position position="151"/>
    </location>
</feature>
<gene>
    <name evidence="1" type="ORF">METZ01_LOCUS275987</name>
</gene>
<name>A0A382KI93_9ZZZZ</name>